<evidence type="ECO:0000256" key="2">
    <source>
        <dbReference type="ARBA" id="ARBA00006702"/>
    </source>
</evidence>
<dbReference type="Proteomes" id="UP001214638">
    <property type="component" value="Unassembled WGS sequence"/>
</dbReference>
<comment type="catalytic activity">
    <reaction evidence="9">
        <text>O-phospho-L-seryl-[protein] + H2O = L-seryl-[protein] + phosphate</text>
        <dbReference type="Rhea" id="RHEA:20629"/>
        <dbReference type="Rhea" id="RHEA-COMP:9863"/>
        <dbReference type="Rhea" id="RHEA-COMP:11604"/>
        <dbReference type="ChEBI" id="CHEBI:15377"/>
        <dbReference type="ChEBI" id="CHEBI:29999"/>
        <dbReference type="ChEBI" id="CHEBI:43474"/>
        <dbReference type="ChEBI" id="CHEBI:83421"/>
        <dbReference type="EC" id="3.1.3.16"/>
    </reaction>
</comment>
<evidence type="ECO:0000313" key="12">
    <source>
        <dbReference type="EMBL" id="KAK2197055.1"/>
    </source>
</evidence>
<proteinExistence type="inferred from homology"/>
<organism evidence="12 13">
    <name type="scientific">Babesia duncani</name>
    <dbReference type="NCBI Taxonomy" id="323732"/>
    <lineage>
        <taxon>Eukaryota</taxon>
        <taxon>Sar</taxon>
        <taxon>Alveolata</taxon>
        <taxon>Apicomplexa</taxon>
        <taxon>Aconoidasida</taxon>
        <taxon>Piroplasmida</taxon>
        <taxon>Babesiidae</taxon>
        <taxon>Babesia</taxon>
    </lineage>
</organism>
<evidence type="ECO:0000256" key="5">
    <source>
        <dbReference type="ARBA" id="ARBA00022801"/>
    </source>
</evidence>
<dbReference type="AlphaFoldDB" id="A0AAD9PLT8"/>
<sequence>MEDEYCLCDSLRNLVPALPPEFDFAVCALFDGHGGKSVAVLARDILTFEIGSQLVNVIEEHSQLGDEKSFDFIFKRAVNVAFERFDSRIASELPGCNDGCTALLVFIGNGRIYTVNLGDSAAYLCRKIDNVIHAIPLNELHTPWLPSEKDRILSYGGTVEEGRVNGVLEVTRSFGDLHLKRFGVSCKGSFRQATLDFDLDEFVLMACDGFWGAIDAHEACRKTGDLIKKVKCPKHWNLVGGAKSCN</sequence>
<dbReference type="InterPro" id="IPR036457">
    <property type="entry name" value="PPM-type-like_dom_sf"/>
</dbReference>
<dbReference type="CDD" id="cd00143">
    <property type="entry name" value="PP2Cc"/>
    <property type="match status" value="1"/>
</dbReference>
<dbReference type="EC" id="3.1.3.16" evidence="3"/>
<comment type="caution">
    <text evidence="12">The sequence shown here is derived from an EMBL/GenBank/DDBJ whole genome shotgun (WGS) entry which is preliminary data.</text>
</comment>
<dbReference type="InterPro" id="IPR015655">
    <property type="entry name" value="PP2C"/>
</dbReference>
<evidence type="ECO:0000259" key="11">
    <source>
        <dbReference type="PROSITE" id="PS51746"/>
    </source>
</evidence>
<evidence type="ECO:0000256" key="10">
    <source>
        <dbReference type="ARBA" id="ARBA00048336"/>
    </source>
</evidence>
<dbReference type="KEGG" id="bdw:94334348"/>
<gene>
    <name evidence="12" type="ORF">BdWA1_000050</name>
</gene>
<feature type="domain" description="PPM-type phosphatase" evidence="11">
    <location>
        <begin position="1"/>
        <end position="246"/>
    </location>
</feature>
<reference evidence="12" key="1">
    <citation type="journal article" date="2023" name="Nat. Microbiol.">
        <title>Babesia duncani multi-omics identifies virulence factors and drug targets.</title>
        <authorList>
            <person name="Singh P."/>
            <person name="Lonardi S."/>
            <person name="Liang Q."/>
            <person name="Vydyam P."/>
            <person name="Khabirova E."/>
            <person name="Fang T."/>
            <person name="Gihaz S."/>
            <person name="Thekkiniath J."/>
            <person name="Munshi M."/>
            <person name="Abel S."/>
            <person name="Ciampossin L."/>
            <person name="Batugedara G."/>
            <person name="Gupta M."/>
            <person name="Lu X.M."/>
            <person name="Lenz T."/>
            <person name="Chakravarty S."/>
            <person name="Cornillot E."/>
            <person name="Hu Y."/>
            <person name="Ma W."/>
            <person name="Gonzalez L.M."/>
            <person name="Sanchez S."/>
            <person name="Estrada K."/>
            <person name="Sanchez-Flores A."/>
            <person name="Montero E."/>
            <person name="Harb O.S."/>
            <person name="Le Roch K.G."/>
            <person name="Mamoun C.B."/>
        </authorList>
    </citation>
    <scope>NUCLEOTIDE SEQUENCE</scope>
    <source>
        <strain evidence="12">WA1</strain>
    </source>
</reference>
<evidence type="ECO:0000256" key="7">
    <source>
        <dbReference type="ARBA" id="ARBA00022912"/>
    </source>
</evidence>
<evidence type="ECO:0000256" key="3">
    <source>
        <dbReference type="ARBA" id="ARBA00013081"/>
    </source>
</evidence>
<dbReference type="PANTHER" id="PTHR13832">
    <property type="entry name" value="PROTEIN PHOSPHATASE 2C"/>
    <property type="match status" value="1"/>
</dbReference>
<keyword evidence="4" id="KW-0479">Metal-binding</keyword>
<dbReference type="PANTHER" id="PTHR13832:SF803">
    <property type="entry name" value="PROTEIN PHOSPHATASE 1G"/>
    <property type="match status" value="1"/>
</dbReference>
<dbReference type="GO" id="GO:0046872">
    <property type="term" value="F:metal ion binding"/>
    <property type="evidence" value="ECO:0007669"/>
    <property type="project" value="UniProtKB-KW"/>
</dbReference>
<keyword evidence="6" id="KW-0460">Magnesium</keyword>
<evidence type="ECO:0000313" key="13">
    <source>
        <dbReference type="Proteomes" id="UP001214638"/>
    </source>
</evidence>
<dbReference type="RefSeq" id="XP_067803897.1">
    <property type="nucleotide sequence ID" value="XM_067945106.1"/>
</dbReference>
<evidence type="ECO:0000256" key="4">
    <source>
        <dbReference type="ARBA" id="ARBA00022723"/>
    </source>
</evidence>
<name>A0AAD9PLT8_9APIC</name>
<comment type="catalytic activity">
    <reaction evidence="10">
        <text>O-phospho-L-threonyl-[protein] + H2O = L-threonyl-[protein] + phosphate</text>
        <dbReference type="Rhea" id="RHEA:47004"/>
        <dbReference type="Rhea" id="RHEA-COMP:11060"/>
        <dbReference type="Rhea" id="RHEA-COMP:11605"/>
        <dbReference type="ChEBI" id="CHEBI:15377"/>
        <dbReference type="ChEBI" id="CHEBI:30013"/>
        <dbReference type="ChEBI" id="CHEBI:43474"/>
        <dbReference type="ChEBI" id="CHEBI:61977"/>
        <dbReference type="EC" id="3.1.3.16"/>
    </reaction>
</comment>
<evidence type="ECO:0000256" key="1">
    <source>
        <dbReference type="ARBA" id="ARBA00001936"/>
    </source>
</evidence>
<dbReference type="InterPro" id="IPR001932">
    <property type="entry name" value="PPM-type_phosphatase-like_dom"/>
</dbReference>
<evidence type="ECO:0000256" key="8">
    <source>
        <dbReference type="ARBA" id="ARBA00023211"/>
    </source>
</evidence>
<dbReference type="GeneID" id="94334348"/>
<dbReference type="Pfam" id="PF00481">
    <property type="entry name" value="PP2C"/>
    <property type="match status" value="1"/>
</dbReference>
<evidence type="ECO:0000256" key="6">
    <source>
        <dbReference type="ARBA" id="ARBA00022842"/>
    </source>
</evidence>
<keyword evidence="7" id="KW-0904">Protein phosphatase</keyword>
<comment type="similarity">
    <text evidence="2">Belongs to the PP2C family.</text>
</comment>
<comment type="cofactor">
    <cofactor evidence="1">
        <name>Mn(2+)</name>
        <dbReference type="ChEBI" id="CHEBI:29035"/>
    </cofactor>
</comment>
<dbReference type="SUPFAM" id="SSF81606">
    <property type="entry name" value="PP2C-like"/>
    <property type="match status" value="1"/>
</dbReference>
<keyword evidence="8" id="KW-0464">Manganese</keyword>
<keyword evidence="13" id="KW-1185">Reference proteome</keyword>
<dbReference type="GO" id="GO:0004722">
    <property type="term" value="F:protein serine/threonine phosphatase activity"/>
    <property type="evidence" value="ECO:0007669"/>
    <property type="project" value="UniProtKB-EC"/>
</dbReference>
<dbReference type="SMART" id="SM00332">
    <property type="entry name" value="PP2Cc"/>
    <property type="match status" value="1"/>
</dbReference>
<dbReference type="Gene3D" id="3.60.40.10">
    <property type="entry name" value="PPM-type phosphatase domain"/>
    <property type="match status" value="1"/>
</dbReference>
<dbReference type="PROSITE" id="PS51746">
    <property type="entry name" value="PPM_2"/>
    <property type="match status" value="1"/>
</dbReference>
<accession>A0AAD9PLT8</accession>
<evidence type="ECO:0000256" key="9">
    <source>
        <dbReference type="ARBA" id="ARBA00047761"/>
    </source>
</evidence>
<keyword evidence="5" id="KW-0378">Hydrolase</keyword>
<dbReference type="EMBL" id="JALLKP010000001">
    <property type="protein sequence ID" value="KAK2197055.1"/>
    <property type="molecule type" value="Genomic_DNA"/>
</dbReference>
<protein>
    <recommendedName>
        <fullName evidence="3">protein-serine/threonine phosphatase</fullName>
        <ecNumber evidence="3">3.1.3.16</ecNumber>
    </recommendedName>
</protein>